<accession>A0A182WNW4</accession>
<reference evidence="1" key="2">
    <citation type="submission" date="2020-05" db="UniProtKB">
        <authorList>
            <consortium name="EnsemblMetazoa"/>
        </authorList>
    </citation>
    <scope>IDENTIFICATION</scope>
    <source>
        <strain evidence="1">MINIMUS1</strain>
    </source>
</reference>
<sequence>MTSSWVQLVQRNGKSDRWVGMWYSSSSTVSCSVLQIKHLFLTVCKSCTASIIDLRFVCC</sequence>
<name>A0A182WNW4_9DIPT</name>
<dbReference type="AlphaFoldDB" id="A0A182WNW4"/>
<protein>
    <submittedName>
        <fullName evidence="1">Uncharacterized protein</fullName>
    </submittedName>
</protein>
<dbReference type="Proteomes" id="UP000075920">
    <property type="component" value="Unassembled WGS sequence"/>
</dbReference>
<evidence type="ECO:0000313" key="2">
    <source>
        <dbReference type="Proteomes" id="UP000075920"/>
    </source>
</evidence>
<evidence type="ECO:0000313" key="1">
    <source>
        <dbReference type="EnsemblMetazoa" id="AMIN014386-PB"/>
    </source>
</evidence>
<dbReference type="EnsemblMetazoa" id="AMIN014386-RB">
    <property type="protein sequence ID" value="AMIN014386-PB"/>
    <property type="gene ID" value="AMIN014386"/>
</dbReference>
<dbReference type="VEuPathDB" id="VectorBase:AMIN014386"/>
<reference evidence="2" key="1">
    <citation type="submission" date="2013-03" db="EMBL/GenBank/DDBJ databases">
        <title>The Genome Sequence of Anopheles minimus MINIMUS1.</title>
        <authorList>
            <consortium name="The Broad Institute Genomics Platform"/>
            <person name="Neafsey D.E."/>
            <person name="Walton C."/>
            <person name="Walker B."/>
            <person name="Young S.K."/>
            <person name="Zeng Q."/>
            <person name="Gargeya S."/>
            <person name="Fitzgerald M."/>
            <person name="Haas B."/>
            <person name="Abouelleil A."/>
            <person name="Allen A.W."/>
            <person name="Alvarado L."/>
            <person name="Arachchi H.M."/>
            <person name="Berlin A.M."/>
            <person name="Chapman S.B."/>
            <person name="Gainer-Dewar J."/>
            <person name="Goldberg J."/>
            <person name="Griggs A."/>
            <person name="Gujja S."/>
            <person name="Hansen M."/>
            <person name="Howarth C."/>
            <person name="Imamovic A."/>
            <person name="Ireland A."/>
            <person name="Larimer J."/>
            <person name="McCowan C."/>
            <person name="Murphy C."/>
            <person name="Pearson M."/>
            <person name="Poon T.W."/>
            <person name="Priest M."/>
            <person name="Roberts A."/>
            <person name="Saif S."/>
            <person name="Shea T."/>
            <person name="Sisk P."/>
            <person name="Sykes S."/>
            <person name="Wortman J."/>
            <person name="Nusbaum C."/>
            <person name="Birren B."/>
        </authorList>
    </citation>
    <scope>NUCLEOTIDE SEQUENCE [LARGE SCALE GENOMIC DNA]</scope>
    <source>
        <strain evidence="2">MINIMUS1</strain>
    </source>
</reference>
<keyword evidence="2" id="KW-1185">Reference proteome</keyword>
<proteinExistence type="predicted"/>
<organism evidence="1 2">
    <name type="scientific">Anopheles minimus</name>
    <dbReference type="NCBI Taxonomy" id="112268"/>
    <lineage>
        <taxon>Eukaryota</taxon>
        <taxon>Metazoa</taxon>
        <taxon>Ecdysozoa</taxon>
        <taxon>Arthropoda</taxon>
        <taxon>Hexapoda</taxon>
        <taxon>Insecta</taxon>
        <taxon>Pterygota</taxon>
        <taxon>Neoptera</taxon>
        <taxon>Endopterygota</taxon>
        <taxon>Diptera</taxon>
        <taxon>Nematocera</taxon>
        <taxon>Culicoidea</taxon>
        <taxon>Culicidae</taxon>
        <taxon>Anophelinae</taxon>
        <taxon>Anopheles</taxon>
    </lineage>
</organism>